<dbReference type="GO" id="GO:0030001">
    <property type="term" value="P:metal ion transport"/>
    <property type="evidence" value="ECO:0007669"/>
    <property type="project" value="TreeGrafter"/>
</dbReference>
<dbReference type="InterPro" id="IPR000180">
    <property type="entry name" value="Dipep_AS"/>
</dbReference>
<dbReference type="PANTHER" id="PTHR13800">
    <property type="entry name" value="TRANSIENT RECEPTOR POTENTIAL CATION CHANNEL, SUBFAMILY M, MEMBER 6"/>
    <property type="match status" value="1"/>
</dbReference>
<feature type="compositionally biased region" description="Basic residues" evidence="8">
    <location>
        <begin position="1286"/>
        <end position="1298"/>
    </location>
</feature>
<dbReference type="InterPro" id="IPR050927">
    <property type="entry name" value="TRPM"/>
</dbReference>
<keyword evidence="14" id="KW-1185">Reference proteome</keyword>
<evidence type="ECO:0000259" key="11">
    <source>
        <dbReference type="Pfam" id="PF18139"/>
    </source>
</evidence>
<evidence type="ECO:0000256" key="4">
    <source>
        <dbReference type="ARBA" id="ARBA00022989"/>
    </source>
</evidence>
<feature type="transmembrane region" description="Helical" evidence="9">
    <location>
        <begin position="1069"/>
        <end position="1092"/>
    </location>
</feature>
<dbReference type="GO" id="GO:0005886">
    <property type="term" value="C:plasma membrane"/>
    <property type="evidence" value="ECO:0007669"/>
    <property type="project" value="TreeGrafter"/>
</dbReference>
<dbReference type="Pfam" id="PF25508">
    <property type="entry name" value="TRPM2"/>
    <property type="match status" value="1"/>
</dbReference>
<dbReference type="Gene3D" id="3.20.20.140">
    <property type="entry name" value="Metal-dependent hydrolases"/>
    <property type="match status" value="1"/>
</dbReference>
<evidence type="ECO:0000259" key="12">
    <source>
        <dbReference type="Pfam" id="PF25508"/>
    </source>
</evidence>
<dbReference type="Proteomes" id="UP000245119">
    <property type="component" value="Linkage Group LG5"/>
</dbReference>
<gene>
    <name evidence="13" type="ORF">C0Q70_09262</name>
</gene>
<keyword evidence="2" id="KW-0813">Transport</keyword>
<feature type="domain" description="Ion transport" evidence="10">
    <location>
        <begin position="851"/>
        <end position="1098"/>
    </location>
</feature>
<keyword evidence="7" id="KW-0407">Ion channel</keyword>
<dbReference type="PROSITE" id="PS00869">
    <property type="entry name" value="RENAL_DIPEPTIDASE_1"/>
    <property type="match status" value="1"/>
</dbReference>
<keyword evidence="6 9" id="KW-0472">Membrane</keyword>
<name>A0A2T7P9C1_POMCA</name>
<dbReference type="InterPro" id="IPR041491">
    <property type="entry name" value="TRPM_SLOG"/>
</dbReference>
<organism evidence="13 14">
    <name type="scientific">Pomacea canaliculata</name>
    <name type="common">Golden apple snail</name>
    <dbReference type="NCBI Taxonomy" id="400727"/>
    <lineage>
        <taxon>Eukaryota</taxon>
        <taxon>Metazoa</taxon>
        <taxon>Spiralia</taxon>
        <taxon>Lophotrochozoa</taxon>
        <taxon>Mollusca</taxon>
        <taxon>Gastropoda</taxon>
        <taxon>Caenogastropoda</taxon>
        <taxon>Architaenioglossa</taxon>
        <taxon>Ampullarioidea</taxon>
        <taxon>Ampullariidae</taxon>
        <taxon>Pomacea</taxon>
    </lineage>
</organism>
<feature type="region of interest" description="Disordered" evidence="8">
    <location>
        <begin position="1225"/>
        <end position="1307"/>
    </location>
</feature>
<proteinExistence type="predicted"/>
<dbReference type="InterPro" id="IPR008257">
    <property type="entry name" value="Pept_M19"/>
</dbReference>
<feature type="transmembrane region" description="Helical" evidence="9">
    <location>
        <begin position="849"/>
        <end position="868"/>
    </location>
</feature>
<dbReference type="GO" id="GO:0070573">
    <property type="term" value="F:metallodipeptidase activity"/>
    <property type="evidence" value="ECO:0007669"/>
    <property type="project" value="InterPro"/>
</dbReference>
<feature type="transmembrane region" description="Helical" evidence="9">
    <location>
        <begin position="880"/>
        <end position="903"/>
    </location>
</feature>
<dbReference type="InterPro" id="IPR032466">
    <property type="entry name" value="Metal_Hydrolase"/>
</dbReference>
<dbReference type="STRING" id="400727.A0A2T7P9C1"/>
<keyword evidence="5" id="KW-0406">Ion transport</keyword>
<feature type="domain" description="TRPM SLOG" evidence="11">
    <location>
        <begin position="196"/>
        <end position="457"/>
    </location>
</feature>
<evidence type="ECO:0000256" key="7">
    <source>
        <dbReference type="ARBA" id="ARBA00023303"/>
    </source>
</evidence>
<dbReference type="InterPro" id="IPR057366">
    <property type="entry name" value="TRPM-like"/>
</dbReference>
<comment type="caution">
    <text evidence="13">The sequence shown here is derived from an EMBL/GenBank/DDBJ whole genome shotgun (WGS) entry which is preliminary data.</text>
</comment>
<reference evidence="13 14" key="1">
    <citation type="submission" date="2018-04" db="EMBL/GenBank/DDBJ databases">
        <title>The genome of golden apple snail Pomacea canaliculata provides insight into stress tolerance and invasive adaptation.</title>
        <authorList>
            <person name="Liu C."/>
            <person name="Liu B."/>
            <person name="Ren Y."/>
            <person name="Zhang Y."/>
            <person name="Wang H."/>
            <person name="Li S."/>
            <person name="Jiang F."/>
            <person name="Yin L."/>
            <person name="Zhang G."/>
            <person name="Qian W."/>
            <person name="Fan W."/>
        </authorList>
    </citation>
    <scope>NUCLEOTIDE SEQUENCE [LARGE SCALE GENOMIC DNA]</scope>
    <source>
        <strain evidence="13">SZHN2017</strain>
        <tissue evidence="13">Muscle</tissue>
    </source>
</reference>
<dbReference type="GO" id="GO:0006508">
    <property type="term" value="P:proteolysis"/>
    <property type="evidence" value="ECO:0007669"/>
    <property type="project" value="InterPro"/>
</dbReference>
<comment type="subcellular location">
    <subcellularLocation>
        <location evidence="1">Membrane</location>
        <topology evidence="1">Multi-pass membrane protein</topology>
    </subcellularLocation>
</comment>
<feature type="compositionally biased region" description="Basic and acidic residues" evidence="8">
    <location>
        <begin position="1354"/>
        <end position="1370"/>
    </location>
</feature>
<evidence type="ECO:0000259" key="10">
    <source>
        <dbReference type="Pfam" id="PF00520"/>
    </source>
</evidence>
<evidence type="ECO:0000256" key="6">
    <source>
        <dbReference type="ARBA" id="ARBA00023136"/>
    </source>
</evidence>
<evidence type="ECO:0000256" key="2">
    <source>
        <dbReference type="ARBA" id="ARBA00022448"/>
    </source>
</evidence>
<keyword evidence="3 9" id="KW-0812">Transmembrane</keyword>
<dbReference type="InterPro" id="IPR005821">
    <property type="entry name" value="Ion_trans_dom"/>
</dbReference>
<feature type="transmembrane region" description="Helical" evidence="9">
    <location>
        <begin position="915"/>
        <end position="933"/>
    </location>
</feature>
<evidence type="ECO:0000256" key="1">
    <source>
        <dbReference type="ARBA" id="ARBA00004141"/>
    </source>
</evidence>
<accession>A0A2T7P9C1</accession>
<evidence type="ECO:0000313" key="14">
    <source>
        <dbReference type="Proteomes" id="UP000245119"/>
    </source>
</evidence>
<dbReference type="GO" id="GO:0005261">
    <property type="term" value="F:monoatomic cation channel activity"/>
    <property type="evidence" value="ECO:0007669"/>
    <property type="project" value="TreeGrafter"/>
</dbReference>
<dbReference type="EMBL" id="PZQS01000005">
    <property type="protein sequence ID" value="PVD30001.1"/>
    <property type="molecule type" value="Genomic_DNA"/>
</dbReference>
<evidence type="ECO:0000256" key="8">
    <source>
        <dbReference type="SAM" id="MobiDB-lite"/>
    </source>
</evidence>
<dbReference type="Pfam" id="PF18139">
    <property type="entry name" value="LSDAT_euk"/>
    <property type="match status" value="1"/>
</dbReference>
<dbReference type="OrthoDB" id="445695at2759"/>
<evidence type="ECO:0000256" key="5">
    <source>
        <dbReference type="ARBA" id="ARBA00023065"/>
    </source>
</evidence>
<dbReference type="SUPFAM" id="SSF51556">
    <property type="entry name" value="Metallo-dependent hydrolases"/>
    <property type="match status" value="1"/>
</dbReference>
<dbReference type="PANTHER" id="PTHR13800:SF1">
    <property type="entry name" value="TRANSIENT RECEPTOR POTENTIAL CATION CHANNEL TRPM"/>
    <property type="match status" value="1"/>
</dbReference>
<feature type="region of interest" description="Disordered" evidence="8">
    <location>
        <begin position="1354"/>
        <end position="1429"/>
    </location>
</feature>
<evidence type="ECO:0000256" key="9">
    <source>
        <dbReference type="SAM" id="Phobius"/>
    </source>
</evidence>
<dbReference type="PROSITE" id="PS51365">
    <property type="entry name" value="RENAL_DIPEPTIDASE_2"/>
    <property type="match status" value="1"/>
</dbReference>
<sequence length="1834" mass="210737">MASGGRRIFPIDEMEVTSPSVATGASGLSNLVTTKESASFQNTANSPSRQQTLEEAYWTSKQKHAGIRRFNATPKDTDDPKNQIHKDMEDYIEKHFHQKECFLFVPKPNQKVDAAKNLKCHCGESLSMHVWGRSDSPTSYDFVHPDYIQIVKKPTEKPPDEMKTVQWMSDNIKVSPSRTFGRMTFNVEMVGGKKPAKYIRVSDNDSVDACLDMMKTFWRIMDPFPPNLVISVVGGAKNFRLDGEMRDTFSSGLIKAAKTTNAWLITSGFNMGVMKAVGQAVHEGQAFLWDDDRMVHLIRCIAIAPWGYVYNRRCLEQKGNASDAYYRTSNQILHGKPVPLNPYHTHFIFVDDGYRNRYGGAASFRAKFEKQIYTPISKKGYGIPVVMLLLEGGTDAILDASQSLKEGIPVVVCSGTGRAADLLTYAHKILSKDRSGKRIMSEQMRKKLEDNVSEAYRKNWGNKVEEELEKVMANIDACLERESRMIFFDLRRDEDLDVAILSVLTKADAVSMAPDHFKQLELALTWNRADIAQSEIFREDINWKTEELNEIMTKALLDDKMDFVRLLHNQGVSMKEYLTASRLEELYTKIPKHHFLNDILKRHSHKSDFGLEDIGAFLVTLLDRYDDDKLTPNAKRNPRRNISRHDTAKSFRSRRLIETDTEPEEEAEQFKRPYKQLLIWAVLLNRPRLAQFFWEMGEEPITSALSCTQLCVGLNRLIPKHLSTIKAEFLEMKKMFEVLATKVLDECHARSPDKAIMLVERQSPIWSHLTCLQIAAAANDQVFVSSAGCQNSINSTWKNGVLADWRRVLMTAVFPALIFFMIEFVDIGSRKLGPCQKVFVFFTSPITTFAYFTMSYITFLGLYTYMLLVDFQRHPSGLEYVLMLWIFCLFVGEIHTLLAFPSATLKRKLQDSFTILNWLELVNMVLAFVSFGLRINDVFYAEAKTIYCTNVVIFYIRIIQVYTSNSHLGPKLYMIIRMVEQLVMFLLVLIVFLVAYGVASQGLLYHRRIPDWSILRDVIYFPYFQLFGELFLDEFQTDNTCISVLSNDTDLAPYDNTCRTYSGLVPVLLGLYLLVVNVLLLNLLIAIFSHVFETVEKNAVEIWKFQMYFLVMEFQTRVKLPPPASIFLHIYSLCKWLWRKINARQKQHAEQYQQRQLEYLALFEKEMMANYLRRVKSESMDSVQVKFTKLQKRVDLLTKQIEDRHIQDDKQGTIHFSDSFKANTLREESWPEGQLPKELIPDAKVTAKPPRPHVSEKDISKEEKHLETADHKENPLNLNLQEREEKKKHKKKKHKKKHKEEVSQERNLEKKELNINIPEADFKLLPEKKMSEHSVVGTKKLARLSPSHEESAALFHRPDFASPVEPKRNAESLSLGDESDLDEAVERQQRSPQRRKSRGSLNALAQSQRTMQLLDDTESSSEDNAYRRKGSENLSRSLSFLLDDVTFTEEHLQAARRLLKQVPLTDGHNDLAWHLLIDFEGQMSGWDLSKNMWDYFLPRAKHPSQTDIPRIREGLLGAQMWSAYSDCRSQYKDAVTRGLRSVDLIKRFTRKYSDFFEMVTTADGILDAFHLGKFASLIGLEGGNLIDSSLAVLRTHYELGVRYMTLTWSCNTPWADNYLCTRYNTPVWHGLSPFGERVVREMNRLGMMVDLSHVSVETMYDALNISVAPVIFSHSSAFAICPHRRNVPDDVLALVRDKGGIIMVNFYPDFINCTVDTVYGNDNRTASISQVADHLDHIKSITGPDHIGLGSDFDGADHVGGLKDTSTYPYLFAELLRRRWSEDDLEKLAFWNFYRVFKTVEKVRDAKINEDPDDSLIDPRDIPDHACLSQGWES</sequence>
<dbReference type="Pfam" id="PF01244">
    <property type="entry name" value="Peptidase_M19"/>
    <property type="match status" value="1"/>
</dbReference>
<keyword evidence="4 9" id="KW-1133">Transmembrane helix</keyword>
<dbReference type="CDD" id="cd01301">
    <property type="entry name" value="rDP_like"/>
    <property type="match status" value="1"/>
</dbReference>
<dbReference type="Pfam" id="PF00520">
    <property type="entry name" value="Ion_trans"/>
    <property type="match status" value="1"/>
</dbReference>
<evidence type="ECO:0000313" key="13">
    <source>
        <dbReference type="EMBL" id="PVD30001.1"/>
    </source>
</evidence>
<feature type="compositionally biased region" description="Basic and acidic residues" evidence="8">
    <location>
        <begin position="1253"/>
        <end position="1274"/>
    </location>
</feature>
<feature type="transmembrane region" description="Helical" evidence="9">
    <location>
        <begin position="982"/>
        <end position="999"/>
    </location>
</feature>
<feature type="domain" description="TRPM-like" evidence="12">
    <location>
        <begin position="535"/>
        <end position="785"/>
    </location>
</feature>
<feature type="transmembrane region" description="Helical" evidence="9">
    <location>
        <begin position="808"/>
        <end position="829"/>
    </location>
</feature>
<protein>
    <submittedName>
        <fullName evidence="13">Uncharacterized protein</fullName>
    </submittedName>
</protein>
<evidence type="ECO:0000256" key="3">
    <source>
        <dbReference type="ARBA" id="ARBA00022692"/>
    </source>
</evidence>